<gene>
    <name evidence="1" type="ORF">GLAREA_11364</name>
</gene>
<reference evidence="1 2" key="1">
    <citation type="journal article" date="2013" name="BMC Genomics">
        <title>Genomics-driven discovery of the pneumocandin biosynthetic gene cluster in the fungus Glarea lozoyensis.</title>
        <authorList>
            <person name="Chen L."/>
            <person name="Yue Q."/>
            <person name="Zhang X."/>
            <person name="Xiang M."/>
            <person name="Wang C."/>
            <person name="Li S."/>
            <person name="Che Y."/>
            <person name="Ortiz-Lopez F.J."/>
            <person name="Bills G.F."/>
            <person name="Liu X."/>
            <person name="An Z."/>
        </authorList>
    </citation>
    <scope>NUCLEOTIDE SEQUENCE [LARGE SCALE GENOMIC DNA]</scope>
    <source>
        <strain evidence="2">ATCC 20868 / MF5171</strain>
    </source>
</reference>
<keyword evidence="2" id="KW-1185">Reference proteome</keyword>
<proteinExistence type="predicted"/>
<organism evidence="1 2">
    <name type="scientific">Glarea lozoyensis (strain ATCC 20868 / MF5171)</name>
    <dbReference type="NCBI Taxonomy" id="1116229"/>
    <lineage>
        <taxon>Eukaryota</taxon>
        <taxon>Fungi</taxon>
        <taxon>Dikarya</taxon>
        <taxon>Ascomycota</taxon>
        <taxon>Pezizomycotina</taxon>
        <taxon>Leotiomycetes</taxon>
        <taxon>Helotiales</taxon>
        <taxon>Helotiaceae</taxon>
        <taxon>Glarea</taxon>
    </lineage>
</organism>
<dbReference type="EMBL" id="KE145354">
    <property type="protein sequence ID" value="EPE35664.1"/>
    <property type="molecule type" value="Genomic_DNA"/>
</dbReference>
<dbReference type="HOGENOM" id="CLU_2812579_0_0_1"/>
<accession>S3DEX7</accession>
<sequence length="67" mass="7399">MFNSTASIEEASNQQASFLPANAFSASVVLVVRYRKTVDWEPGRADSNVYAFKVSQSTNTLRALREA</sequence>
<protein>
    <submittedName>
        <fullName evidence="1">Uncharacterized protein</fullName>
    </submittedName>
</protein>
<dbReference type="AlphaFoldDB" id="S3DEX7"/>
<dbReference type="Proteomes" id="UP000016922">
    <property type="component" value="Unassembled WGS sequence"/>
</dbReference>
<dbReference type="GeneID" id="19470405"/>
<evidence type="ECO:0000313" key="2">
    <source>
        <dbReference type="Proteomes" id="UP000016922"/>
    </source>
</evidence>
<dbReference type="RefSeq" id="XP_008077743.1">
    <property type="nucleotide sequence ID" value="XM_008079552.1"/>
</dbReference>
<dbReference type="KEGG" id="glz:GLAREA_11364"/>
<evidence type="ECO:0000313" key="1">
    <source>
        <dbReference type="EMBL" id="EPE35664.1"/>
    </source>
</evidence>
<name>S3DEX7_GLAL2</name>